<evidence type="ECO:0000313" key="2">
    <source>
        <dbReference type="Proteomes" id="UP000054485"/>
    </source>
</evidence>
<name>A0A0D0B1T0_9AGAM</name>
<gene>
    <name evidence="1" type="ORF">CY34DRAFT_663268</name>
</gene>
<dbReference type="AlphaFoldDB" id="A0A0D0B1T0"/>
<organism evidence="1 2">
    <name type="scientific">Suillus luteus UH-Slu-Lm8-n1</name>
    <dbReference type="NCBI Taxonomy" id="930992"/>
    <lineage>
        <taxon>Eukaryota</taxon>
        <taxon>Fungi</taxon>
        <taxon>Dikarya</taxon>
        <taxon>Basidiomycota</taxon>
        <taxon>Agaricomycotina</taxon>
        <taxon>Agaricomycetes</taxon>
        <taxon>Agaricomycetidae</taxon>
        <taxon>Boletales</taxon>
        <taxon>Suillineae</taxon>
        <taxon>Suillaceae</taxon>
        <taxon>Suillus</taxon>
    </lineage>
</organism>
<evidence type="ECO:0000313" key="1">
    <source>
        <dbReference type="EMBL" id="KIK43964.1"/>
    </source>
</evidence>
<reference evidence="1 2" key="1">
    <citation type="submission" date="2014-04" db="EMBL/GenBank/DDBJ databases">
        <authorList>
            <consortium name="DOE Joint Genome Institute"/>
            <person name="Kuo A."/>
            <person name="Ruytinx J."/>
            <person name="Rineau F."/>
            <person name="Colpaert J."/>
            <person name="Kohler A."/>
            <person name="Nagy L.G."/>
            <person name="Floudas D."/>
            <person name="Copeland A."/>
            <person name="Barry K.W."/>
            <person name="Cichocki N."/>
            <person name="Veneault-Fourrey C."/>
            <person name="LaButti K."/>
            <person name="Lindquist E.A."/>
            <person name="Lipzen A."/>
            <person name="Lundell T."/>
            <person name="Morin E."/>
            <person name="Murat C."/>
            <person name="Sun H."/>
            <person name="Tunlid A."/>
            <person name="Henrissat B."/>
            <person name="Grigoriev I.V."/>
            <person name="Hibbett D.S."/>
            <person name="Martin F."/>
            <person name="Nordberg H.P."/>
            <person name="Cantor M.N."/>
            <person name="Hua S.X."/>
        </authorList>
    </citation>
    <scope>NUCLEOTIDE SEQUENCE [LARGE SCALE GENOMIC DNA]</scope>
    <source>
        <strain evidence="1 2">UH-Slu-Lm8-n1</strain>
    </source>
</reference>
<dbReference type="InParanoid" id="A0A0D0B1T0"/>
<accession>A0A0D0B1T0</accession>
<proteinExistence type="predicted"/>
<dbReference type="HOGENOM" id="CLU_2005427_0_0_1"/>
<dbReference type="Proteomes" id="UP000054485">
    <property type="component" value="Unassembled WGS sequence"/>
</dbReference>
<dbReference type="EMBL" id="KN835200">
    <property type="protein sequence ID" value="KIK43964.1"/>
    <property type="molecule type" value="Genomic_DNA"/>
</dbReference>
<keyword evidence="2" id="KW-1185">Reference proteome</keyword>
<sequence length="124" mass="13573">MPFSELIGRSRAYLQAISRITNQIAVFDFPLLQNIIHKVADLNYPTHRSASRAAAMLDVERVRTSRIVAANAVHRSIGSLCLAFRCISSAKSESEVPHCLSTPTSRVLGAIDARVSFASHIPLD</sequence>
<reference evidence="2" key="2">
    <citation type="submission" date="2015-01" db="EMBL/GenBank/DDBJ databases">
        <title>Evolutionary Origins and Diversification of the Mycorrhizal Mutualists.</title>
        <authorList>
            <consortium name="DOE Joint Genome Institute"/>
            <consortium name="Mycorrhizal Genomics Consortium"/>
            <person name="Kohler A."/>
            <person name="Kuo A."/>
            <person name="Nagy L.G."/>
            <person name="Floudas D."/>
            <person name="Copeland A."/>
            <person name="Barry K.W."/>
            <person name="Cichocki N."/>
            <person name="Veneault-Fourrey C."/>
            <person name="LaButti K."/>
            <person name="Lindquist E.A."/>
            <person name="Lipzen A."/>
            <person name="Lundell T."/>
            <person name="Morin E."/>
            <person name="Murat C."/>
            <person name="Riley R."/>
            <person name="Ohm R."/>
            <person name="Sun H."/>
            <person name="Tunlid A."/>
            <person name="Henrissat B."/>
            <person name="Grigoriev I.V."/>
            <person name="Hibbett D.S."/>
            <person name="Martin F."/>
        </authorList>
    </citation>
    <scope>NUCLEOTIDE SEQUENCE [LARGE SCALE GENOMIC DNA]</scope>
    <source>
        <strain evidence="2">UH-Slu-Lm8-n1</strain>
    </source>
</reference>
<protein>
    <submittedName>
        <fullName evidence="1">Uncharacterized protein</fullName>
    </submittedName>
</protein>